<feature type="domain" description="IQCH-like ATP-grasp" evidence="1">
    <location>
        <begin position="1"/>
        <end position="33"/>
    </location>
</feature>
<name>A0A6S7KKR4_PARCT</name>
<comment type="caution">
    <text evidence="2">The sequence shown here is derived from an EMBL/GenBank/DDBJ whole genome shotgun (WGS) entry which is preliminary data.</text>
</comment>
<protein>
    <recommendedName>
        <fullName evidence="1">IQCH-like ATP-grasp domain-containing protein</fullName>
    </recommendedName>
</protein>
<dbReference type="OrthoDB" id="2117703at2759"/>
<dbReference type="InterPro" id="IPR056855">
    <property type="entry name" value="ATP-grasp_IQCH"/>
</dbReference>
<gene>
    <name evidence="2" type="ORF">PACLA_8A003653</name>
</gene>
<dbReference type="PANTHER" id="PTHR14465:SF0">
    <property type="entry name" value="IQ DOMAIN-CONTAINING PROTEIN H"/>
    <property type="match status" value="1"/>
</dbReference>
<dbReference type="EMBL" id="CACRXK020032400">
    <property type="protein sequence ID" value="CAB4043444.1"/>
    <property type="molecule type" value="Genomic_DNA"/>
</dbReference>
<evidence type="ECO:0000313" key="3">
    <source>
        <dbReference type="Proteomes" id="UP001152795"/>
    </source>
</evidence>
<reference evidence="2" key="1">
    <citation type="submission" date="2020-04" db="EMBL/GenBank/DDBJ databases">
        <authorList>
            <person name="Alioto T."/>
            <person name="Alioto T."/>
            <person name="Gomez Garrido J."/>
        </authorList>
    </citation>
    <scope>NUCLEOTIDE SEQUENCE</scope>
    <source>
        <strain evidence="2">A484AB</strain>
    </source>
</reference>
<evidence type="ECO:0000259" key="1">
    <source>
        <dbReference type="Pfam" id="PF24923"/>
    </source>
</evidence>
<sequence>MEQVLWAVDLKLTHSDSLAQMKLMKYVTNGTFDPERSIFQVPVTVNKPEPTLTISRRRKTIVQEEPPPNPYRYAIFSSRLQHSNLSVIHYSVFFQMCRAHGIGFDMKEKAGTIFCLVDSYKKEFLTM</sequence>
<dbReference type="PANTHER" id="PTHR14465">
    <property type="entry name" value="IQ DOMAIN-CONTAINING PROTEIN H"/>
    <property type="match status" value="1"/>
</dbReference>
<organism evidence="2 3">
    <name type="scientific">Paramuricea clavata</name>
    <name type="common">Red gorgonian</name>
    <name type="synonym">Violescent sea-whip</name>
    <dbReference type="NCBI Taxonomy" id="317549"/>
    <lineage>
        <taxon>Eukaryota</taxon>
        <taxon>Metazoa</taxon>
        <taxon>Cnidaria</taxon>
        <taxon>Anthozoa</taxon>
        <taxon>Octocorallia</taxon>
        <taxon>Malacalcyonacea</taxon>
        <taxon>Plexauridae</taxon>
        <taxon>Paramuricea</taxon>
    </lineage>
</organism>
<dbReference type="Pfam" id="PF24923">
    <property type="entry name" value="ATP-grasp_IQCH"/>
    <property type="match status" value="1"/>
</dbReference>
<dbReference type="InterPro" id="IPR038752">
    <property type="entry name" value="IQCH"/>
</dbReference>
<proteinExistence type="predicted"/>
<accession>A0A6S7KKR4</accession>
<keyword evidence="3" id="KW-1185">Reference proteome</keyword>
<evidence type="ECO:0000313" key="2">
    <source>
        <dbReference type="EMBL" id="CAB4043444.1"/>
    </source>
</evidence>
<feature type="non-terminal residue" evidence="2">
    <location>
        <position position="127"/>
    </location>
</feature>
<dbReference type="AlphaFoldDB" id="A0A6S7KKR4"/>
<dbReference type="Proteomes" id="UP001152795">
    <property type="component" value="Unassembled WGS sequence"/>
</dbReference>